<name>A0ABV4MQ38_9VIBR</name>
<comment type="caution">
    <text evidence="2">The sequence shown here is derived from an EMBL/GenBank/DDBJ whole genome shotgun (WGS) entry which is preliminary data.</text>
</comment>
<dbReference type="PANTHER" id="PTHR43689">
    <property type="entry name" value="HYDROLASE"/>
    <property type="match status" value="1"/>
</dbReference>
<evidence type="ECO:0000313" key="2">
    <source>
        <dbReference type="EMBL" id="MEZ8211696.1"/>
    </source>
</evidence>
<protein>
    <submittedName>
        <fullName evidence="2">Alpha/beta fold hydrolase</fullName>
    </submittedName>
</protein>
<evidence type="ECO:0000313" key="3">
    <source>
        <dbReference type="Proteomes" id="UP001569151"/>
    </source>
</evidence>
<dbReference type="RefSeq" id="WP_371720505.1">
    <property type="nucleotide sequence ID" value="NZ_JBGOOF010000063.1"/>
</dbReference>
<dbReference type="GO" id="GO:0016787">
    <property type="term" value="F:hydrolase activity"/>
    <property type="evidence" value="ECO:0007669"/>
    <property type="project" value="UniProtKB-KW"/>
</dbReference>
<organism evidence="2 3">
    <name type="scientific">Vibrio bivalvicida</name>
    <dbReference type="NCBI Taxonomy" id="1276888"/>
    <lineage>
        <taxon>Bacteria</taxon>
        <taxon>Pseudomonadati</taxon>
        <taxon>Pseudomonadota</taxon>
        <taxon>Gammaproteobacteria</taxon>
        <taxon>Vibrionales</taxon>
        <taxon>Vibrionaceae</taxon>
        <taxon>Vibrio</taxon>
        <taxon>Vibrio oreintalis group</taxon>
    </lineage>
</organism>
<proteinExistence type="predicted"/>
<evidence type="ECO:0000259" key="1">
    <source>
        <dbReference type="Pfam" id="PF12697"/>
    </source>
</evidence>
<accession>A0ABV4MQ38</accession>
<dbReference type="Gene3D" id="3.40.50.1820">
    <property type="entry name" value="alpha/beta hydrolase"/>
    <property type="match status" value="1"/>
</dbReference>
<dbReference type="InterPro" id="IPR029058">
    <property type="entry name" value="AB_hydrolase_fold"/>
</dbReference>
<feature type="domain" description="AB hydrolase-1" evidence="1">
    <location>
        <begin position="4"/>
        <end position="235"/>
    </location>
</feature>
<dbReference type="EMBL" id="JBGOOS010000068">
    <property type="protein sequence ID" value="MEZ8211696.1"/>
    <property type="molecule type" value="Genomic_DNA"/>
</dbReference>
<dbReference type="Pfam" id="PF12697">
    <property type="entry name" value="Abhydrolase_6"/>
    <property type="match status" value="1"/>
</dbReference>
<dbReference type="SUPFAM" id="SSF53474">
    <property type="entry name" value="alpha/beta-Hydrolases"/>
    <property type="match status" value="1"/>
</dbReference>
<sequence length="251" mass="27750">MVPIVLVRGLLRESGHWQDMADALVEALPELDIIMPNVPGNGELYQQLSPTRIEDMLAPVLAQLPNECERYHLVAISMGSMLASYWASTLPGQVASLTLINPSFSRYSPFWQRINLGALTSIGVTSLKGSNAFQKSIIEWTSPASLHQPEVIEHHIRLARNHPVSARNATRQLWAAAHFEGQSTPPACPTQIVVSTEDKLVDSRCGEAIAQAWGVEIKRFECDAHDLPLAKPHALSHHLLHWLAKIELSVD</sequence>
<gene>
    <name evidence="2" type="ORF">ACED39_23335</name>
</gene>
<dbReference type="PANTHER" id="PTHR43689:SF8">
    <property type="entry name" value="ALPHA_BETA-HYDROLASES SUPERFAMILY PROTEIN"/>
    <property type="match status" value="1"/>
</dbReference>
<reference evidence="2 3" key="1">
    <citation type="submission" date="2024-06" db="EMBL/GenBank/DDBJ databases">
        <authorList>
            <person name="Steensen K."/>
            <person name="Seneca J."/>
            <person name="Bartlau N."/>
            <person name="Yu A.X."/>
            <person name="Polz M.F."/>
        </authorList>
    </citation>
    <scope>NUCLEOTIDE SEQUENCE [LARGE SCALE GENOMIC DNA]</scope>
    <source>
        <strain evidence="2 3">1F146</strain>
    </source>
</reference>
<keyword evidence="3" id="KW-1185">Reference proteome</keyword>
<dbReference type="Proteomes" id="UP001569151">
    <property type="component" value="Unassembled WGS sequence"/>
</dbReference>
<keyword evidence="2" id="KW-0378">Hydrolase</keyword>
<dbReference type="InterPro" id="IPR000073">
    <property type="entry name" value="AB_hydrolase_1"/>
</dbReference>